<accession>F0WIF1</accession>
<protein>
    <submittedName>
        <fullName evidence="2">Uncharacterized protein AlNc14C110G6351</fullName>
    </submittedName>
</protein>
<organism evidence="2">
    <name type="scientific">Albugo laibachii Nc14</name>
    <dbReference type="NCBI Taxonomy" id="890382"/>
    <lineage>
        <taxon>Eukaryota</taxon>
        <taxon>Sar</taxon>
        <taxon>Stramenopiles</taxon>
        <taxon>Oomycota</taxon>
        <taxon>Peronosporomycetes</taxon>
        <taxon>Albuginales</taxon>
        <taxon>Albuginaceae</taxon>
        <taxon>Albugo</taxon>
    </lineage>
</organism>
<dbReference type="AlphaFoldDB" id="F0WIF1"/>
<reference evidence="2" key="2">
    <citation type="submission" date="2011-02" db="EMBL/GenBank/DDBJ databases">
        <authorList>
            <person name="MacLean D."/>
        </authorList>
    </citation>
    <scope>NUCLEOTIDE SEQUENCE</scope>
</reference>
<feature type="region of interest" description="Disordered" evidence="1">
    <location>
        <begin position="124"/>
        <end position="146"/>
    </location>
</feature>
<proteinExistence type="predicted"/>
<dbReference type="HOGENOM" id="CLU_051764_1_0_1"/>
<dbReference type="EMBL" id="FR824155">
    <property type="protein sequence ID" value="CCA21033.1"/>
    <property type="molecule type" value="Genomic_DNA"/>
</dbReference>
<feature type="region of interest" description="Disordered" evidence="1">
    <location>
        <begin position="292"/>
        <end position="314"/>
    </location>
</feature>
<evidence type="ECO:0000313" key="2">
    <source>
        <dbReference type="EMBL" id="CCA21033.1"/>
    </source>
</evidence>
<sequence>MQEYLTRLDNQARGASVPSMRTIPFLLFAGETDAGEDNHFIRWVHRTHHLRDVMSLRASSDVADTRLERKLRYDFANFRAKRHSRFLEQIQSAELSHAGQHSSATAAVAATGICRTMAEDPCTSTSIGGKRLGSRVDSERSVRKRRRRRCNIAGGEHRNPMTFKTQGIPATSPVTVIGLDENVVTGISPHGNEGSLAHRVEWADRSVSAASHAELRQTVHNSMLGVQCLRENLAQIQGAFKQASTAITQLRERLDRFGSPDSIDIRLRAVQQGQLCLEGQVDILMRMQISVTQPPSHSPVQAPLHSRREGPDTA</sequence>
<name>F0WIF1_9STRA</name>
<evidence type="ECO:0000256" key="1">
    <source>
        <dbReference type="SAM" id="MobiDB-lite"/>
    </source>
</evidence>
<gene>
    <name evidence="2" type="primary">AlNc14C110G6351</name>
    <name evidence="2" type="ORF">ALNC14_071760</name>
</gene>
<reference evidence="2" key="1">
    <citation type="journal article" date="2011" name="PLoS Biol.">
        <title>Gene gain and loss during evolution of obligate parasitism in the white rust pathogen of Arabidopsis thaliana.</title>
        <authorList>
            <person name="Kemen E."/>
            <person name="Gardiner A."/>
            <person name="Schultz-Larsen T."/>
            <person name="Kemen A.C."/>
            <person name="Balmuth A.L."/>
            <person name="Robert-Seilaniantz A."/>
            <person name="Bailey K."/>
            <person name="Holub E."/>
            <person name="Studholme D.J."/>
            <person name="Maclean D."/>
            <person name="Jones J.D."/>
        </authorList>
    </citation>
    <scope>NUCLEOTIDE SEQUENCE</scope>
</reference>